<evidence type="ECO:0000256" key="1">
    <source>
        <dbReference type="ARBA" id="ARBA00005336"/>
    </source>
</evidence>
<evidence type="ECO:0000256" key="2">
    <source>
        <dbReference type="ARBA" id="ARBA00022729"/>
    </source>
</evidence>
<keyword evidence="2 4" id="KW-0732">Signal</keyword>
<reference evidence="7" key="1">
    <citation type="journal article" date="2019" name="Int. J. Syst. Evol. Microbiol.">
        <title>The Global Catalogue of Microorganisms (GCM) 10K type strain sequencing project: providing services to taxonomists for standard genome sequencing and annotation.</title>
        <authorList>
            <consortium name="The Broad Institute Genomics Platform"/>
            <consortium name="The Broad Institute Genome Sequencing Center for Infectious Disease"/>
            <person name="Wu L."/>
            <person name="Ma J."/>
        </authorList>
    </citation>
    <scope>NUCLEOTIDE SEQUENCE [LARGE SCALE GENOMIC DNA]</scope>
    <source>
        <strain evidence="7">CCUG 62952</strain>
    </source>
</reference>
<dbReference type="Gene3D" id="3.40.50.1700">
    <property type="entry name" value="Glycoside hydrolase family 3 C-terminal domain"/>
    <property type="match status" value="1"/>
</dbReference>
<keyword evidence="7" id="KW-1185">Reference proteome</keyword>
<dbReference type="InterPro" id="IPR044993">
    <property type="entry name" value="BXL"/>
</dbReference>
<accession>A0ABW3CWS8</accession>
<dbReference type="InterPro" id="IPR036962">
    <property type="entry name" value="Glyco_hydro_3_N_sf"/>
</dbReference>
<feature type="chain" id="PRO_5047108370" evidence="4">
    <location>
        <begin position="25"/>
        <end position="750"/>
    </location>
</feature>
<dbReference type="SUPFAM" id="SSF51445">
    <property type="entry name" value="(Trans)glycosidases"/>
    <property type="match status" value="1"/>
</dbReference>
<evidence type="ECO:0000256" key="3">
    <source>
        <dbReference type="ARBA" id="ARBA00022801"/>
    </source>
</evidence>
<dbReference type="InterPro" id="IPR017853">
    <property type="entry name" value="GH"/>
</dbReference>
<comment type="similarity">
    <text evidence="1">Belongs to the glycosyl hydrolase 3 family.</text>
</comment>
<keyword evidence="3 6" id="KW-0378">Hydrolase</keyword>
<feature type="domain" description="Fibronectin type III-like" evidence="5">
    <location>
        <begin position="660"/>
        <end position="729"/>
    </location>
</feature>
<comment type="caution">
    <text evidence="6">The sequence shown here is derived from an EMBL/GenBank/DDBJ whole genome shotgun (WGS) entry which is preliminary data.</text>
</comment>
<evidence type="ECO:0000313" key="6">
    <source>
        <dbReference type="EMBL" id="MFD0861615.1"/>
    </source>
</evidence>
<dbReference type="SMART" id="SM01217">
    <property type="entry name" value="Fn3_like"/>
    <property type="match status" value="1"/>
</dbReference>
<evidence type="ECO:0000256" key="4">
    <source>
        <dbReference type="SAM" id="SignalP"/>
    </source>
</evidence>
<dbReference type="Gene3D" id="3.20.20.300">
    <property type="entry name" value="Glycoside hydrolase, family 3, N-terminal domain"/>
    <property type="match status" value="1"/>
</dbReference>
<dbReference type="PANTHER" id="PTHR42721:SF3">
    <property type="entry name" value="BETA-D-XYLOSIDASE 5-RELATED"/>
    <property type="match status" value="1"/>
</dbReference>
<dbReference type="InterPro" id="IPR002772">
    <property type="entry name" value="Glyco_hydro_3_C"/>
</dbReference>
<dbReference type="RefSeq" id="WP_386404960.1">
    <property type="nucleotide sequence ID" value="NZ_JBHTJH010000004.1"/>
</dbReference>
<dbReference type="PANTHER" id="PTHR42721">
    <property type="entry name" value="SUGAR HYDROLASE-RELATED"/>
    <property type="match status" value="1"/>
</dbReference>
<feature type="signal peptide" evidence="4">
    <location>
        <begin position="1"/>
        <end position="24"/>
    </location>
</feature>
<dbReference type="Pfam" id="PF00933">
    <property type="entry name" value="Glyco_hydro_3"/>
    <property type="match status" value="1"/>
</dbReference>
<proteinExistence type="inferred from homology"/>
<gene>
    <name evidence="6" type="ORF">ACFQ1M_05315</name>
</gene>
<dbReference type="Pfam" id="PF01915">
    <property type="entry name" value="Glyco_hydro_3_C"/>
    <property type="match status" value="1"/>
</dbReference>
<dbReference type="InterPro" id="IPR036881">
    <property type="entry name" value="Glyco_hydro_3_C_sf"/>
</dbReference>
<evidence type="ECO:0000259" key="5">
    <source>
        <dbReference type="SMART" id="SM01217"/>
    </source>
</evidence>
<dbReference type="Pfam" id="PF14310">
    <property type="entry name" value="Fn3-like"/>
    <property type="match status" value="1"/>
</dbReference>
<evidence type="ECO:0000313" key="7">
    <source>
        <dbReference type="Proteomes" id="UP001596978"/>
    </source>
</evidence>
<organism evidence="6 7">
    <name type="scientific">Sungkyunkwania multivorans</name>
    <dbReference type="NCBI Taxonomy" id="1173618"/>
    <lineage>
        <taxon>Bacteria</taxon>
        <taxon>Pseudomonadati</taxon>
        <taxon>Bacteroidota</taxon>
        <taxon>Flavobacteriia</taxon>
        <taxon>Flavobacteriales</taxon>
        <taxon>Flavobacteriaceae</taxon>
        <taxon>Sungkyunkwania</taxon>
    </lineage>
</organism>
<sequence>MKKSISWTLALFFFLSIFSSCKRAADQKTDTSEKIATQKTEYDFPFYDTSLGMDERINDLIARMTLEEKAAQMTYDTPAIPRLGIPAYNWWNEALHGVGRSGAATVFPQAIALGATFDEHLAYRMSNAISDEARAMYNAAKAKGYHLRYGGLTFWTPNINIFRDPRWGRGQETYGEDPYLTSILGKAFVRGLQGDDSKYLKTAACAKHYAVHNGPEALRHEFDAKVNMKDLWETYLPAFEALVTEAKVEAVMCAYNATNGEPCCANKYLIDDVLLNTWNFKGHLLSDCWALVDFYAEEGHKVVATQAEAAALALKSGVNLNCGSTYPALPEAVKLGLVTEEEMDEKLAVLLKTRFKLGLFDPDGSNPYDDISMDVVDSDEHRALAKEVAQKSMVLLKNNGVLPLRNDLAKYFVTGPHAANTDILLGNYYGVNPNMSTVLEGIAGTLAPGSQLYYAMGALFDRKPINPLDWSSGHAADSDATIVVLGISGLLEGEEGESLASSTKGDRLDYNIPQNQIDYLKKLREEAKERPIITLVTGGSPMNLAEVHELSDAVMLIWYPGEEGGNAAAELIFGKGNPSGRLPITFPRSLDQLPPYEDYSMEGRTYKYMVKEPLYPFGFGLSYSKFEYGDIRLSAESIAEGDQLTITVPVKNTGELTGEEVVQLYLSDVQASVRVPNFDLKHVMRVEIDPGAIKEVQFRLTADDLKLVDYHGKKVLEPGQFKLYIGGASPMPRSLALGAAAFAEATFTLK</sequence>
<dbReference type="Gene3D" id="2.60.40.10">
    <property type="entry name" value="Immunoglobulins"/>
    <property type="match status" value="1"/>
</dbReference>
<dbReference type="InterPro" id="IPR013783">
    <property type="entry name" value="Ig-like_fold"/>
</dbReference>
<dbReference type="InterPro" id="IPR026891">
    <property type="entry name" value="Fn3-like"/>
</dbReference>
<dbReference type="GO" id="GO:0016787">
    <property type="term" value="F:hydrolase activity"/>
    <property type="evidence" value="ECO:0007669"/>
    <property type="project" value="UniProtKB-KW"/>
</dbReference>
<dbReference type="PRINTS" id="PR00133">
    <property type="entry name" value="GLHYDRLASE3"/>
</dbReference>
<protein>
    <submittedName>
        <fullName evidence="6">Glycoside hydrolase family 3 N-terminal domain-containing protein</fullName>
    </submittedName>
</protein>
<dbReference type="SUPFAM" id="SSF52279">
    <property type="entry name" value="Beta-D-glucan exohydrolase, C-terminal domain"/>
    <property type="match status" value="1"/>
</dbReference>
<dbReference type="PROSITE" id="PS51257">
    <property type="entry name" value="PROKAR_LIPOPROTEIN"/>
    <property type="match status" value="1"/>
</dbReference>
<name>A0ABW3CWS8_9FLAO</name>
<dbReference type="EMBL" id="JBHTJH010000004">
    <property type="protein sequence ID" value="MFD0861615.1"/>
    <property type="molecule type" value="Genomic_DNA"/>
</dbReference>
<dbReference type="Proteomes" id="UP001596978">
    <property type="component" value="Unassembled WGS sequence"/>
</dbReference>
<dbReference type="InterPro" id="IPR001764">
    <property type="entry name" value="Glyco_hydro_3_N"/>
</dbReference>